<sequence>MMRHRKKWVRLDNASNIFLAAMSPKDTKVFRFSAEISDTVDSELLQKALNKVYDQYLLYHSVLRRGVFWYYLEESDLRPVVKLDTNPSCEALYHFDRKELLFRVIYWKKRISLEVFHVLSDGTGALWFFQDLLREYTLLKNEEIEVVEDIKRTEHSYQQLAEDSFARHFRKKENRNFGKAAESAVQSLNEIGKKAGSSVTKYGKKAFSIFMPVADKTEKNTRVYQVTGTYTPDNRPRIIELELPVKDLLKLSKDCNSTLTIYLTALFIEAIRKTAKNFKGTETIAVSVPVNLRQFFPSNTARNFFSTIRLEYTYQLDKENSMDEICKELKEQLEAQLSKENLEEWLTRLIAFEYHPIGRLVIRPIKDLVLKGINKRNNRNLTIAISNLGRVNFPEYVDPYINQVYFHTIAVRPQFCAISHGDILTISFSSPYVETDIQQAYVTMLTEKEIPVTISANKVTQEELGGEGI</sequence>
<proteinExistence type="predicted"/>
<dbReference type="InterPro" id="IPR052058">
    <property type="entry name" value="Alcohol_O-acetyltransferase"/>
</dbReference>
<gene>
    <name evidence="1" type="ORF">EJN90_01735</name>
</gene>
<dbReference type="PANTHER" id="PTHR28037">
    <property type="entry name" value="ALCOHOL O-ACETYLTRANSFERASE 1-RELATED"/>
    <property type="match status" value="1"/>
</dbReference>
<dbReference type="Gene3D" id="3.30.559.30">
    <property type="entry name" value="Nonribosomal peptide synthetase, condensation domain"/>
    <property type="match status" value="1"/>
</dbReference>
<keyword evidence="2" id="KW-1185">Reference proteome</keyword>
<organism evidence="1 2">
    <name type="scientific">Jeotgalibaca ciconiae</name>
    <dbReference type="NCBI Taxonomy" id="2496265"/>
    <lineage>
        <taxon>Bacteria</taxon>
        <taxon>Bacillati</taxon>
        <taxon>Bacillota</taxon>
        <taxon>Bacilli</taxon>
        <taxon>Lactobacillales</taxon>
        <taxon>Carnobacteriaceae</taxon>
        <taxon>Jeotgalibaca</taxon>
    </lineage>
</organism>
<dbReference type="Proteomes" id="UP000273326">
    <property type="component" value="Chromosome"/>
</dbReference>
<dbReference type="InterPro" id="IPR010828">
    <property type="entry name" value="Atf2/Sli1-like"/>
</dbReference>
<reference evidence="2" key="1">
    <citation type="submission" date="2018-12" db="EMBL/GenBank/DDBJ databases">
        <title>Complete genome sequencing of Jeotgalibaca sp. H21T32.</title>
        <authorList>
            <person name="Bae J.-W."/>
            <person name="Lee S.-Y."/>
        </authorList>
    </citation>
    <scope>NUCLEOTIDE SEQUENCE [LARGE SCALE GENOMIC DNA]</scope>
    <source>
        <strain evidence="2">H21T32</strain>
    </source>
</reference>
<dbReference type="Pfam" id="PF07247">
    <property type="entry name" value="AATase"/>
    <property type="match status" value="1"/>
</dbReference>
<dbReference type="KEGG" id="jeh:EJN90_01735"/>
<evidence type="ECO:0000313" key="2">
    <source>
        <dbReference type="Proteomes" id="UP000273326"/>
    </source>
</evidence>
<accession>A0A3S9HEB1</accession>
<dbReference type="PANTHER" id="PTHR28037:SF1">
    <property type="entry name" value="ALCOHOL O-ACETYLTRANSFERASE 1-RELATED"/>
    <property type="match status" value="1"/>
</dbReference>
<dbReference type="EMBL" id="CP034465">
    <property type="protein sequence ID" value="AZP05640.1"/>
    <property type="molecule type" value="Genomic_DNA"/>
</dbReference>
<dbReference type="Gene3D" id="3.30.559.10">
    <property type="entry name" value="Chloramphenicol acetyltransferase-like domain"/>
    <property type="match status" value="1"/>
</dbReference>
<evidence type="ECO:0000313" key="1">
    <source>
        <dbReference type="EMBL" id="AZP05640.1"/>
    </source>
</evidence>
<dbReference type="OrthoDB" id="4876345at2"/>
<protein>
    <submittedName>
        <fullName evidence="1">Alcohol acetyltransferase</fullName>
    </submittedName>
</protein>
<keyword evidence="1" id="KW-0808">Transferase</keyword>
<dbReference type="AlphaFoldDB" id="A0A3S9HEB1"/>
<dbReference type="InterPro" id="IPR023213">
    <property type="entry name" value="CAT-like_dom_sf"/>
</dbReference>
<dbReference type="GO" id="GO:0016740">
    <property type="term" value="F:transferase activity"/>
    <property type="evidence" value="ECO:0007669"/>
    <property type="project" value="UniProtKB-KW"/>
</dbReference>
<name>A0A3S9HEB1_9LACT</name>